<keyword evidence="2 3" id="KW-0040">ANK repeat</keyword>
<dbReference type="GO" id="GO:0004672">
    <property type="term" value="F:protein kinase activity"/>
    <property type="evidence" value="ECO:0007669"/>
    <property type="project" value="InterPro"/>
</dbReference>
<dbReference type="Pfam" id="PF12796">
    <property type="entry name" value="Ank_2"/>
    <property type="match status" value="1"/>
</dbReference>
<evidence type="ECO:0000313" key="6">
    <source>
        <dbReference type="Proteomes" id="UP001285354"/>
    </source>
</evidence>
<sequence length="293" mass="32311">METALSTASFNGHSSVVGLLIDAKACVDAKDHFGWTPLLHAVHKGHLAVVSALLAAGADITVNVGTGKISVIELAILSKHREIQLLLLNSATQLFDQTKLDAFPPTILAHLEPARQSQFRDEYNTLVIHVQQFLSHVPPAENVSGHASHTLAVSDLHLSSFRTIFALGSKCGSGSWSQAISCRHRASGLRFCAKVPRKCDSKITKTIMKEFHLLRTLKHDNIIRTKGLFVTGSMVLMVTELAPYGDFHKYMAAEKRRKLSDSEVREFFVQVFGAIEYLVDPVSHKHPHTFNVC</sequence>
<dbReference type="PANTHER" id="PTHR24171:SF9">
    <property type="entry name" value="ANKYRIN REPEAT DOMAIN-CONTAINING PROTEIN 39"/>
    <property type="match status" value="1"/>
</dbReference>
<feature type="repeat" description="ANK" evidence="3">
    <location>
        <begin position="33"/>
        <end position="65"/>
    </location>
</feature>
<dbReference type="GO" id="GO:0005524">
    <property type="term" value="F:ATP binding"/>
    <property type="evidence" value="ECO:0007669"/>
    <property type="project" value="InterPro"/>
</dbReference>
<dbReference type="EMBL" id="JAUBYV010000010">
    <property type="protein sequence ID" value="KAK2624491.1"/>
    <property type="molecule type" value="Genomic_DNA"/>
</dbReference>
<dbReference type="PROSITE" id="PS50297">
    <property type="entry name" value="ANK_REP_REGION"/>
    <property type="match status" value="1"/>
</dbReference>
<evidence type="ECO:0000256" key="3">
    <source>
        <dbReference type="PROSITE-ProRule" id="PRU00023"/>
    </source>
</evidence>
<proteinExistence type="predicted"/>
<evidence type="ECO:0000259" key="4">
    <source>
        <dbReference type="PROSITE" id="PS50011"/>
    </source>
</evidence>
<keyword evidence="6" id="KW-1185">Reference proteome</keyword>
<dbReference type="PANTHER" id="PTHR24171">
    <property type="entry name" value="ANKYRIN REPEAT DOMAIN-CONTAINING PROTEIN 39-RELATED"/>
    <property type="match status" value="1"/>
</dbReference>
<dbReference type="Proteomes" id="UP001285354">
    <property type="component" value="Unassembled WGS sequence"/>
</dbReference>
<protein>
    <recommendedName>
        <fullName evidence="4">Protein kinase domain-containing protein</fullName>
    </recommendedName>
</protein>
<comment type="caution">
    <text evidence="5">The sequence shown here is derived from an EMBL/GenBank/DDBJ whole genome shotgun (WGS) entry which is preliminary data.</text>
</comment>
<dbReference type="AlphaFoldDB" id="A0AAD9SVU2"/>
<dbReference type="SMART" id="SM00220">
    <property type="entry name" value="S_TKc"/>
    <property type="match status" value="1"/>
</dbReference>
<dbReference type="InterPro" id="IPR002110">
    <property type="entry name" value="Ankyrin_rpt"/>
</dbReference>
<evidence type="ECO:0000313" key="5">
    <source>
        <dbReference type="EMBL" id="KAK2624491.1"/>
    </source>
</evidence>
<feature type="repeat" description="ANK" evidence="3">
    <location>
        <begin position="1"/>
        <end position="32"/>
    </location>
</feature>
<keyword evidence="1" id="KW-0677">Repeat</keyword>
<dbReference type="InterPro" id="IPR011009">
    <property type="entry name" value="Kinase-like_dom_sf"/>
</dbReference>
<feature type="domain" description="Protein kinase" evidence="4">
    <location>
        <begin position="165"/>
        <end position="293"/>
    </location>
</feature>
<evidence type="ECO:0000256" key="2">
    <source>
        <dbReference type="ARBA" id="ARBA00023043"/>
    </source>
</evidence>
<dbReference type="Pfam" id="PF00069">
    <property type="entry name" value="Pkinase"/>
    <property type="match status" value="1"/>
</dbReference>
<dbReference type="SMART" id="SM00248">
    <property type="entry name" value="ANK"/>
    <property type="match status" value="2"/>
</dbReference>
<dbReference type="SUPFAM" id="SSF56112">
    <property type="entry name" value="Protein kinase-like (PK-like)"/>
    <property type="match status" value="1"/>
</dbReference>
<dbReference type="InterPro" id="IPR000719">
    <property type="entry name" value="Prot_kinase_dom"/>
</dbReference>
<name>A0AAD9SVU2_9HELO</name>
<organism evidence="5 6">
    <name type="scientific">Diplocarpon rosae</name>
    <dbReference type="NCBI Taxonomy" id="946125"/>
    <lineage>
        <taxon>Eukaryota</taxon>
        <taxon>Fungi</taxon>
        <taxon>Dikarya</taxon>
        <taxon>Ascomycota</taxon>
        <taxon>Pezizomycotina</taxon>
        <taxon>Leotiomycetes</taxon>
        <taxon>Helotiales</taxon>
        <taxon>Drepanopezizaceae</taxon>
        <taxon>Diplocarpon</taxon>
    </lineage>
</organism>
<dbReference type="PROSITE" id="PS50011">
    <property type="entry name" value="PROTEIN_KINASE_DOM"/>
    <property type="match status" value="1"/>
</dbReference>
<gene>
    <name evidence="5" type="ORF">QTJ16_006441</name>
</gene>
<evidence type="ECO:0000256" key="1">
    <source>
        <dbReference type="ARBA" id="ARBA00022737"/>
    </source>
</evidence>
<dbReference type="Gene3D" id="1.25.40.20">
    <property type="entry name" value="Ankyrin repeat-containing domain"/>
    <property type="match status" value="1"/>
</dbReference>
<dbReference type="PROSITE" id="PS50088">
    <property type="entry name" value="ANK_REPEAT"/>
    <property type="match status" value="2"/>
</dbReference>
<accession>A0AAD9SVU2</accession>
<dbReference type="InterPro" id="IPR036770">
    <property type="entry name" value="Ankyrin_rpt-contain_sf"/>
</dbReference>
<reference evidence="5" key="1">
    <citation type="submission" date="2023-06" db="EMBL/GenBank/DDBJ databases">
        <title>Draft genome of Marssonina rosae.</title>
        <authorList>
            <person name="Cheng Q."/>
        </authorList>
    </citation>
    <scope>NUCLEOTIDE SEQUENCE</scope>
    <source>
        <strain evidence="5">R4</strain>
    </source>
</reference>
<dbReference type="Gene3D" id="1.10.510.10">
    <property type="entry name" value="Transferase(Phosphotransferase) domain 1"/>
    <property type="match status" value="1"/>
</dbReference>
<dbReference type="SUPFAM" id="SSF48403">
    <property type="entry name" value="Ankyrin repeat"/>
    <property type="match status" value="1"/>
</dbReference>